<reference evidence="11 12" key="1">
    <citation type="submission" date="2014-01" db="EMBL/GenBank/DDBJ databases">
        <title>Full genme sequencing of cellulolytic bacterium Gynuella sunshinyii YC6258T gen. nov., sp. nov.</title>
        <authorList>
            <person name="Khan H."/>
            <person name="Chung E.J."/>
            <person name="Chung Y.R."/>
        </authorList>
    </citation>
    <scope>NUCLEOTIDE SEQUENCE [LARGE SCALE GENOMIC DNA]</scope>
    <source>
        <strain evidence="11 12">YC6258</strain>
    </source>
</reference>
<comment type="subunit">
    <text evidence="9">The complex comprises the extracytoplasmic solute receptor protein and the two transmembrane proteins.</text>
</comment>
<protein>
    <recommendedName>
        <fullName evidence="9">TRAP transporter small permease protein</fullName>
    </recommendedName>
</protein>
<dbReference type="EMBL" id="CP007142">
    <property type="protein sequence ID" value="AJQ93740.1"/>
    <property type="molecule type" value="Genomic_DNA"/>
</dbReference>
<feature type="transmembrane region" description="Helical" evidence="9">
    <location>
        <begin position="90"/>
        <end position="111"/>
    </location>
</feature>
<evidence type="ECO:0000256" key="2">
    <source>
        <dbReference type="ARBA" id="ARBA00022448"/>
    </source>
</evidence>
<comment type="similarity">
    <text evidence="8 9">Belongs to the TRAP transporter small permease family.</text>
</comment>
<dbReference type="RefSeq" id="WP_052830133.1">
    <property type="nucleotide sequence ID" value="NZ_CP007142.1"/>
</dbReference>
<keyword evidence="2 9" id="KW-0813">Transport</keyword>
<dbReference type="OrthoDB" id="4964541at2"/>
<dbReference type="InterPro" id="IPR055348">
    <property type="entry name" value="DctQ"/>
</dbReference>
<dbReference type="AlphaFoldDB" id="A0A0C5V2Q0"/>
<keyword evidence="3" id="KW-1003">Cell membrane</keyword>
<keyword evidence="7 9" id="KW-0472">Membrane</keyword>
<keyword evidence="6 9" id="KW-1133">Transmembrane helix</keyword>
<dbReference type="KEGG" id="gsn:YC6258_01692"/>
<keyword evidence="12" id="KW-1185">Reference proteome</keyword>
<dbReference type="Pfam" id="PF04290">
    <property type="entry name" value="DctQ"/>
    <property type="match status" value="1"/>
</dbReference>
<evidence type="ECO:0000256" key="3">
    <source>
        <dbReference type="ARBA" id="ARBA00022475"/>
    </source>
</evidence>
<evidence type="ECO:0000259" key="10">
    <source>
        <dbReference type="Pfam" id="PF04290"/>
    </source>
</evidence>
<dbReference type="GO" id="GO:0022857">
    <property type="term" value="F:transmembrane transporter activity"/>
    <property type="evidence" value="ECO:0007669"/>
    <property type="project" value="UniProtKB-UniRule"/>
</dbReference>
<evidence type="ECO:0000256" key="7">
    <source>
        <dbReference type="ARBA" id="ARBA00023136"/>
    </source>
</evidence>
<feature type="transmembrane region" description="Helical" evidence="9">
    <location>
        <begin position="131"/>
        <end position="153"/>
    </location>
</feature>
<evidence type="ECO:0000313" key="11">
    <source>
        <dbReference type="EMBL" id="AJQ93740.1"/>
    </source>
</evidence>
<dbReference type="HOGENOM" id="CLU_086356_9_4_6"/>
<dbReference type="InterPro" id="IPR007387">
    <property type="entry name" value="TRAP_DctQ"/>
</dbReference>
<dbReference type="GO" id="GO:0005886">
    <property type="term" value="C:plasma membrane"/>
    <property type="evidence" value="ECO:0007669"/>
    <property type="project" value="UniProtKB-SubCell"/>
</dbReference>
<proteinExistence type="inferred from homology"/>
<gene>
    <name evidence="11" type="ORF">YC6258_01692</name>
</gene>
<organism evidence="11 12">
    <name type="scientific">Gynuella sunshinyii YC6258</name>
    <dbReference type="NCBI Taxonomy" id="1445510"/>
    <lineage>
        <taxon>Bacteria</taxon>
        <taxon>Pseudomonadati</taxon>
        <taxon>Pseudomonadota</taxon>
        <taxon>Gammaproteobacteria</taxon>
        <taxon>Oceanospirillales</taxon>
        <taxon>Saccharospirillaceae</taxon>
        <taxon>Gynuella</taxon>
    </lineage>
</organism>
<evidence type="ECO:0000256" key="5">
    <source>
        <dbReference type="ARBA" id="ARBA00022692"/>
    </source>
</evidence>
<feature type="transmembrane region" description="Helical" evidence="9">
    <location>
        <begin position="12"/>
        <end position="39"/>
    </location>
</feature>
<dbReference type="GO" id="GO:0015740">
    <property type="term" value="P:C4-dicarboxylate transport"/>
    <property type="evidence" value="ECO:0007669"/>
    <property type="project" value="TreeGrafter"/>
</dbReference>
<dbReference type="PANTHER" id="PTHR35011:SF2">
    <property type="entry name" value="2,3-DIKETO-L-GULONATE TRAP TRANSPORTER SMALL PERMEASE PROTEIN YIAM"/>
    <property type="match status" value="1"/>
</dbReference>
<dbReference type="PANTHER" id="PTHR35011">
    <property type="entry name" value="2,3-DIKETO-L-GULONATE TRAP TRANSPORTER SMALL PERMEASE PROTEIN YIAM"/>
    <property type="match status" value="1"/>
</dbReference>
<keyword evidence="5 9" id="KW-0812">Transmembrane</keyword>
<accession>A0A0C5V2Q0</accession>
<comment type="subcellular location">
    <subcellularLocation>
        <location evidence="1 9">Cell inner membrane</location>
        <topology evidence="1 9">Multi-pass membrane protein</topology>
    </subcellularLocation>
</comment>
<evidence type="ECO:0000256" key="8">
    <source>
        <dbReference type="ARBA" id="ARBA00038436"/>
    </source>
</evidence>
<evidence type="ECO:0000256" key="9">
    <source>
        <dbReference type="RuleBase" id="RU369079"/>
    </source>
</evidence>
<comment type="function">
    <text evidence="9">Part of the tripartite ATP-independent periplasmic (TRAP) transport system.</text>
</comment>
<name>A0A0C5V2Q0_9GAMM</name>
<feature type="domain" description="Tripartite ATP-independent periplasmic transporters DctQ component" evidence="10">
    <location>
        <begin position="28"/>
        <end position="154"/>
    </location>
</feature>
<keyword evidence="4 9" id="KW-0997">Cell inner membrane</keyword>
<sequence>MKTLIASVRMHLGTVFAVGTALCLALLFATILINAVWRYTAGGSLVWGEEAAIYLMIYGVMIGCAKAYLEDRHVRFSIGIDALPDRFRHIGLLLVDLLVTVIGVGLSWSGYAFMIKRGSIDSPGMGVPMAVFQSAMVLGGVLLALSAVVQLIFRLTHRNDNLSTATELIPDQGVTS</sequence>
<evidence type="ECO:0000256" key="6">
    <source>
        <dbReference type="ARBA" id="ARBA00022989"/>
    </source>
</evidence>
<evidence type="ECO:0000313" key="12">
    <source>
        <dbReference type="Proteomes" id="UP000032266"/>
    </source>
</evidence>
<evidence type="ECO:0000256" key="4">
    <source>
        <dbReference type="ARBA" id="ARBA00022519"/>
    </source>
</evidence>
<dbReference type="Proteomes" id="UP000032266">
    <property type="component" value="Chromosome"/>
</dbReference>
<evidence type="ECO:0000256" key="1">
    <source>
        <dbReference type="ARBA" id="ARBA00004429"/>
    </source>
</evidence>
<dbReference type="STRING" id="1445510.YC6258_01692"/>
<feature type="transmembrane region" description="Helical" evidence="9">
    <location>
        <begin position="51"/>
        <end position="69"/>
    </location>
</feature>